<feature type="region of interest" description="Disordered" evidence="6">
    <location>
        <begin position="1"/>
        <end position="21"/>
    </location>
</feature>
<gene>
    <name evidence="8" type="ORF">ADL29_14335</name>
</gene>
<dbReference type="PATRIC" id="fig|66876.3.peg.3161"/>
<dbReference type="Proteomes" id="UP000037982">
    <property type="component" value="Unassembled WGS sequence"/>
</dbReference>
<feature type="transmembrane region" description="Helical" evidence="7">
    <location>
        <begin position="354"/>
        <end position="373"/>
    </location>
</feature>
<protein>
    <submittedName>
        <fullName evidence="8">Nitrate reductase</fullName>
    </submittedName>
</protein>
<evidence type="ECO:0000256" key="4">
    <source>
        <dbReference type="ARBA" id="ARBA00022989"/>
    </source>
</evidence>
<feature type="transmembrane region" description="Helical" evidence="7">
    <location>
        <begin position="434"/>
        <end position="454"/>
    </location>
</feature>
<evidence type="ECO:0000256" key="1">
    <source>
        <dbReference type="ARBA" id="ARBA00004141"/>
    </source>
</evidence>
<sequence>MTTPPPTPQTRQNEQLPPPDPRLFNADLAPARERTWGAYSIFALWMSDTHAISNYAFAASLFVLGLPAWEVFAALLVGISIVHWLMNRMGHAGHRTGVPYPVLARASWGVYGANVPALLRAVMAVAWYGIQTWLASTAVVLLTLQIAPGLAAYHHNSVLGLSTLGWIAFLVMWGLQALLLTRGMEFIRKVQDFATGPVVWLVLLALAVYLVVRAHGDISLTRSLTGLSGASQAKESLIAVSLTVATFLTLVLNYADFARFTPDHRSYRRGNLLGLPVNFTAFAVVAVLVTAGTIAVFGEAVHDPVKVIQKIDNPVVTVIGALSFIVATIGINVVANFVSPAYDFANLAPKYLDFRRGGMITAVLAVLVMPWKLYSSALVIQYFLGALGAFLGPLVAILLVDYYLIRRGRIDVDALFSADERGTYFYRRGYNPKAVIAFLPAAAVSASLALIPVFDAVAPFSWIFGMGISGVLYAVVSRRGRIAATSGPIPYEMIPSQVRDGAAEEPVSPGGSGAVLAPVPAKGS</sequence>
<dbReference type="Gene3D" id="1.10.4160.10">
    <property type="entry name" value="Hydantoin permease"/>
    <property type="match status" value="1"/>
</dbReference>
<feature type="transmembrane region" description="Helical" evidence="7">
    <location>
        <begin position="125"/>
        <end position="147"/>
    </location>
</feature>
<feature type="transmembrane region" description="Helical" evidence="7">
    <location>
        <begin position="275"/>
        <end position="298"/>
    </location>
</feature>
<organism evidence="8 9">
    <name type="scientific">Streptomyces chattanoogensis</name>
    <dbReference type="NCBI Taxonomy" id="66876"/>
    <lineage>
        <taxon>Bacteria</taxon>
        <taxon>Bacillati</taxon>
        <taxon>Actinomycetota</taxon>
        <taxon>Actinomycetes</taxon>
        <taxon>Kitasatosporales</taxon>
        <taxon>Streptomycetaceae</taxon>
        <taxon>Streptomyces</taxon>
    </lineage>
</organism>
<evidence type="ECO:0000256" key="7">
    <source>
        <dbReference type="SAM" id="Phobius"/>
    </source>
</evidence>
<dbReference type="InterPro" id="IPR045225">
    <property type="entry name" value="Uracil/uridine/allantoin_perm"/>
</dbReference>
<accession>A0A0N0H0S0</accession>
<keyword evidence="4 7" id="KW-1133">Transmembrane helix</keyword>
<evidence type="ECO:0000256" key="3">
    <source>
        <dbReference type="ARBA" id="ARBA00022692"/>
    </source>
</evidence>
<comment type="subcellular location">
    <subcellularLocation>
        <location evidence="1">Membrane</location>
        <topology evidence="1">Multi-pass membrane protein</topology>
    </subcellularLocation>
</comment>
<keyword evidence="3 7" id="KW-0812">Transmembrane</keyword>
<feature type="transmembrane region" description="Helical" evidence="7">
    <location>
        <begin position="193"/>
        <end position="216"/>
    </location>
</feature>
<feature type="transmembrane region" description="Helical" evidence="7">
    <location>
        <begin position="236"/>
        <end position="255"/>
    </location>
</feature>
<feature type="transmembrane region" description="Helical" evidence="7">
    <location>
        <begin position="460"/>
        <end position="476"/>
    </location>
</feature>
<keyword evidence="9" id="KW-1185">Reference proteome</keyword>
<dbReference type="AlphaFoldDB" id="A0A0N0H0S0"/>
<name>A0A0N0H0S0_9ACTN</name>
<dbReference type="RefSeq" id="WP_053924045.1">
    <property type="nucleotide sequence ID" value="NZ_LGKG01000113.1"/>
</dbReference>
<dbReference type="PANTHER" id="PTHR30618:SF6">
    <property type="entry name" value="NCS1 FAMILY NUCLEOBASE:CATION SYMPORTER-1"/>
    <property type="match status" value="1"/>
</dbReference>
<feature type="transmembrane region" description="Helical" evidence="7">
    <location>
        <begin position="159"/>
        <end position="181"/>
    </location>
</feature>
<evidence type="ECO:0000313" key="8">
    <source>
        <dbReference type="EMBL" id="KPC63859.1"/>
    </source>
</evidence>
<evidence type="ECO:0000313" key="9">
    <source>
        <dbReference type="Proteomes" id="UP000037982"/>
    </source>
</evidence>
<dbReference type="EMBL" id="LGKG01000113">
    <property type="protein sequence ID" value="KPC63859.1"/>
    <property type="molecule type" value="Genomic_DNA"/>
</dbReference>
<dbReference type="CDD" id="cd11555">
    <property type="entry name" value="SLC-NCS1sbd_u1"/>
    <property type="match status" value="1"/>
</dbReference>
<dbReference type="Pfam" id="PF02133">
    <property type="entry name" value="Transp_cyt_pur"/>
    <property type="match status" value="1"/>
</dbReference>
<feature type="transmembrane region" description="Helical" evidence="7">
    <location>
        <begin position="379"/>
        <end position="400"/>
    </location>
</feature>
<feature type="region of interest" description="Disordered" evidence="6">
    <location>
        <begin position="500"/>
        <end position="524"/>
    </location>
</feature>
<dbReference type="GO" id="GO:0005886">
    <property type="term" value="C:plasma membrane"/>
    <property type="evidence" value="ECO:0007669"/>
    <property type="project" value="TreeGrafter"/>
</dbReference>
<keyword evidence="5 7" id="KW-0472">Membrane</keyword>
<feature type="transmembrane region" description="Helical" evidence="7">
    <location>
        <begin position="318"/>
        <end position="342"/>
    </location>
</feature>
<evidence type="ECO:0000256" key="5">
    <source>
        <dbReference type="ARBA" id="ARBA00023136"/>
    </source>
</evidence>
<evidence type="ECO:0000256" key="6">
    <source>
        <dbReference type="SAM" id="MobiDB-lite"/>
    </source>
</evidence>
<dbReference type="InterPro" id="IPR001248">
    <property type="entry name" value="Pur-cyt_permease"/>
</dbReference>
<comment type="caution">
    <text evidence="8">The sequence shown here is derived from an EMBL/GenBank/DDBJ whole genome shotgun (WGS) entry which is preliminary data.</text>
</comment>
<proteinExistence type="inferred from homology"/>
<dbReference type="GO" id="GO:0015205">
    <property type="term" value="F:nucleobase transmembrane transporter activity"/>
    <property type="evidence" value="ECO:0007669"/>
    <property type="project" value="TreeGrafter"/>
</dbReference>
<evidence type="ECO:0000256" key="2">
    <source>
        <dbReference type="ARBA" id="ARBA00008974"/>
    </source>
</evidence>
<reference evidence="9" key="1">
    <citation type="submission" date="2015-07" db="EMBL/GenBank/DDBJ databases">
        <authorList>
            <person name="Ju K.-S."/>
            <person name="Doroghazi J.R."/>
            <person name="Metcalf W.W."/>
        </authorList>
    </citation>
    <scope>NUCLEOTIDE SEQUENCE [LARGE SCALE GENOMIC DNA]</scope>
    <source>
        <strain evidence="9">NRRL ISP-5002</strain>
    </source>
</reference>
<feature type="transmembrane region" description="Helical" evidence="7">
    <location>
        <begin position="55"/>
        <end position="85"/>
    </location>
</feature>
<comment type="similarity">
    <text evidence="2">Belongs to the purine-cytosine permease (2.A.39) family.</text>
</comment>
<dbReference type="PANTHER" id="PTHR30618">
    <property type="entry name" value="NCS1 FAMILY PURINE/PYRIMIDINE TRANSPORTER"/>
    <property type="match status" value="1"/>
</dbReference>